<dbReference type="AlphaFoldDB" id="A0A2A6JCW6"/>
<comment type="caution">
    <text evidence="2">The sequence shown here is derived from an EMBL/GenBank/DDBJ whole genome shotgun (WGS) entry which is preliminary data.</text>
</comment>
<dbReference type="EMBL" id="NWSV01000007">
    <property type="protein sequence ID" value="PDT03781.1"/>
    <property type="molecule type" value="Genomic_DNA"/>
</dbReference>
<dbReference type="NCBIfam" id="NF033590">
    <property type="entry name" value="transpos_IS4_3"/>
    <property type="match status" value="1"/>
</dbReference>
<dbReference type="GO" id="GO:0004803">
    <property type="term" value="F:transposase activity"/>
    <property type="evidence" value="ECO:0007669"/>
    <property type="project" value="InterPro"/>
</dbReference>
<dbReference type="InterPro" id="IPR054836">
    <property type="entry name" value="Tn5_transposase"/>
</dbReference>
<gene>
    <name evidence="2" type="ORF">CO666_13585</name>
</gene>
<protein>
    <submittedName>
        <fullName evidence="2">Transposase</fullName>
    </submittedName>
</protein>
<proteinExistence type="predicted"/>
<feature type="domain" description="Transposase IS4-like" evidence="1">
    <location>
        <begin position="118"/>
        <end position="306"/>
    </location>
</feature>
<sequence length="411" mass="45133">MRVRKLGGHRAGEIRLTRFLRNDAVNPQEMIEQAALRTAGRSADRHILAIQDTTVVRSSGGGGLYLHAVIGVDADDGAIIGAVHGQFLSRDQGKRGTQRARPIEEKESYRWLEGADRAAQVCAAARHITVIADRESDIYEAFTRRPANVDLVIRASKDRSFGKEPSLFSMADALPVAANLAFTLPAKPGRKERDTQLAIRFSAVTLPHPKNGIYKNAPDGVCLYLVDVRESAPPHGEAPVHWRLLTTYQVSDARQAAQIIALYRRRWVIEQLFRTLKTQGFDIEALRIEDEVPLSNLVMAAFVAAVIVQQLVHARDGAPADGALRPIEDAFEPSDRPLLEAFCAKLEGSTARQKNPHPKGSLAYAAWVCARLGGWTGYYGKPGPIVMLDGWQQFQAAKRGVALLLTAIDNV</sequence>
<evidence type="ECO:0000313" key="3">
    <source>
        <dbReference type="Proteomes" id="UP000220768"/>
    </source>
</evidence>
<dbReference type="InterPro" id="IPR014737">
    <property type="entry name" value="Transposase_Tn5-like_C"/>
</dbReference>
<organism evidence="2 3">
    <name type="scientific">Rhizobium chutanense</name>
    <dbReference type="NCBI Taxonomy" id="2035448"/>
    <lineage>
        <taxon>Bacteria</taxon>
        <taxon>Pseudomonadati</taxon>
        <taxon>Pseudomonadota</taxon>
        <taxon>Alphaproteobacteria</taxon>
        <taxon>Hyphomicrobiales</taxon>
        <taxon>Rhizobiaceae</taxon>
        <taxon>Rhizobium/Agrobacterium group</taxon>
        <taxon>Rhizobium</taxon>
    </lineage>
</organism>
<evidence type="ECO:0000313" key="2">
    <source>
        <dbReference type="EMBL" id="PDT03781.1"/>
    </source>
</evidence>
<dbReference type="InterPro" id="IPR002559">
    <property type="entry name" value="Transposase_11"/>
</dbReference>
<accession>A0A2A6JCW6</accession>
<dbReference type="Gene3D" id="1.10.740.10">
    <property type="entry name" value="Transferase Inhibitor Protein From Tn5, Chain"/>
    <property type="match status" value="1"/>
</dbReference>
<dbReference type="PANTHER" id="PTHR37319">
    <property type="entry name" value="TRANSPOSASE"/>
    <property type="match status" value="1"/>
</dbReference>
<name>A0A2A6JCW6_9HYPH</name>
<dbReference type="Proteomes" id="UP000220768">
    <property type="component" value="Unassembled WGS sequence"/>
</dbReference>
<dbReference type="InterPro" id="IPR012337">
    <property type="entry name" value="RNaseH-like_sf"/>
</dbReference>
<keyword evidence="3" id="KW-1185">Reference proteome</keyword>
<dbReference type="PANTHER" id="PTHR37319:SF1">
    <property type="entry name" value="TRANSPOSASE TN5 DIMERISATION DOMAIN-CONTAINING PROTEIN"/>
    <property type="match status" value="1"/>
</dbReference>
<reference evidence="2 3" key="1">
    <citation type="submission" date="2017-09" db="EMBL/GenBank/DDBJ databases">
        <title>Comparative genomics of rhizobia isolated from Phaseolus vulgaris in China.</title>
        <authorList>
            <person name="Tong W."/>
        </authorList>
    </citation>
    <scope>NUCLEOTIDE SEQUENCE [LARGE SCALE GENOMIC DNA]</scope>
    <source>
        <strain evidence="2 3">C5</strain>
    </source>
</reference>
<dbReference type="GO" id="GO:0006313">
    <property type="term" value="P:DNA transposition"/>
    <property type="evidence" value="ECO:0007669"/>
    <property type="project" value="InterPro"/>
</dbReference>
<dbReference type="Pfam" id="PF01609">
    <property type="entry name" value="DDE_Tnp_1"/>
    <property type="match status" value="1"/>
</dbReference>
<dbReference type="GO" id="GO:0003677">
    <property type="term" value="F:DNA binding"/>
    <property type="evidence" value="ECO:0007669"/>
    <property type="project" value="InterPro"/>
</dbReference>
<dbReference type="SUPFAM" id="SSF53098">
    <property type="entry name" value="Ribonuclease H-like"/>
    <property type="match status" value="1"/>
</dbReference>
<evidence type="ECO:0000259" key="1">
    <source>
        <dbReference type="Pfam" id="PF01609"/>
    </source>
</evidence>
<dbReference type="Gene3D" id="3.90.350.10">
    <property type="entry name" value="Transposase Inhibitor Protein From Tn5, Chain A, domain 1"/>
    <property type="match status" value="1"/>
</dbReference>
<dbReference type="InterPro" id="IPR047768">
    <property type="entry name" value="Tn5p-like"/>
</dbReference>